<protein>
    <recommendedName>
        <fullName evidence="4">ribonucleoside-diphosphate reductase</fullName>
        <ecNumber evidence="4">1.17.4.1</ecNumber>
    </recommendedName>
</protein>
<dbReference type="GO" id="GO:0004748">
    <property type="term" value="F:ribonucleoside-diphosphate reductase activity, thioredoxin disulfide as acceptor"/>
    <property type="evidence" value="ECO:0007669"/>
    <property type="project" value="UniProtKB-EC"/>
</dbReference>
<organism evidence="6 7">
    <name type="scientific">Lactobacillus kalixensis DSM 16043</name>
    <dbReference type="NCBI Taxonomy" id="1423763"/>
    <lineage>
        <taxon>Bacteria</taxon>
        <taxon>Bacillati</taxon>
        <taxon>Bacillota</taxon>
        <taxon>Bacilli</taxon>
        <taxon>Lactobacillales</taxon>
        <taxon>Lactobacillaceae</taxon>
        <taxon>Lactobacillus</taxon>
    </lineage>
</organism>
<dbReference type="InterPro" id="IPR009078">
    <property type="entry name" value="Ferritin-like_SF"/>
</dbReference>
<dbReference type="InterPro" id="IPR012348">
    <property type="entry name" value="RNR-like"/>
</dbReference>
<dbReference type="GO" id="GO:0009263">
    <property type="term" value="P:deoxyribonucleotide biosynthetic process"/>
    <property type="evidence" value="ECO:0007669"/>
    <property type="project" value="InterPro"/>
</dbReference>
<comment type="cofactor">
    <cofactor evidence="1">
        <name>Fe cation</name>
        <dbReference type="ChEBI" id="CHEBI:24875"/>
    </cofactor>
</comment>
<dbReference type="Proteomes" id="UP000051036">
    <property type="component" value="Unassembled WGS sequence"/>
</dbReference>
<dbReference type="InterPro" id="IPR033909">
    <property type="entry name" value="RNR_small"/>
</dbReference>
<comment type="catalytic activity">
    <reaction evidence="5">
        <text>a 2'-deoxyribonucleoside 5'-diphosphate + [thioredoxin]-disulfide + H2O = a ribonucleoside 5'-diphosphate + [thioredoxin]-dithiol</text>
        <dbReference type="Rhea" id="RHEA:23252"/>
        <dbReference type="Rhea" id="RHEA-COMP:10698"/>
        <dbReference type="Rhea" id="RHEA-COMP:10700"/>
        <dbReference type="ChEBI" id="CHEBI:15377"/>
        <dbReference type="ChEBI" id="CHEBI:29950"/>
        <dbReference type="ChEBI" id="CHEBI:50058"/>
        <dbReference type="ChEBI" id="CHEBI:57930"/>
        <dbReference type="ChEBI" id="CHEBI:73316"/>
        <dbReference type="EC" id="1.17.4.1"/>
    </reaction>
</comment>
<accession>A0A0R1UC02</accession>
<dbReference type="EMBL" id="AZFM01000005">
    <property type="protein sequence ID" value="KRL90912.1"/>
    <property type="molecule type" value="Genomic_DNA"/>
</dbReference>
<proteinExistence type="inferred from homology"/>
<dbReference type="RefSeq" id="WP_057797569.1">
    <property type="nucleotide sequence ID" value="NZ_AZFM01000005.1"/>
</dbReference>
<comment type="caution">
    <text evidence="6">The sequence shown here is derived from an EMBL/GenBank/DDBJ whole genome shotgun (WGS) entry which is preliminary data.</text>
</comment>
<evidence type="ECO:0000313" key="6">
    <source>
        <dbReference type="EMBL" id="KRL90912.1"/>
    </source>
</evidence>
<dbReference type="InterPro" id="IPR000358">
    <property type="entry name" value="RNR_small_fam"/>
</dbReference>
<dbReference type="EC" id="1.17.4.1" evidence="4"/>
<comment type="subunit">
    <text evidence="3">Tetramer of two alpha and two beta subunits.</text>
</comment>
<dbReference type="PATRIC" id="fig|1423763.3.peg.1546"/>
<evidence type="ECO:0000256" key="5">
    <source>
        <dbReference type="ARBA" id="ARBA00047754"/>
    </source>
</evidence>
<keyword evidence="7" id="KW-1185">Reference proteome</keyword>
<dbReference type="UniPathway" id="UPA00326"/>
<sequence length="310" mass="35980">MTEKYKAINWNKIENRLDYSAWSRLNDFIWEPERVPVSNDKQEFDKLDASVKETFLKAFAALTLLSTVQVKTGNEAVKKDAATPQEYSVFTALTYLEAIANKGYGYVVGTLASPLHVNDYFDWAENNSALQAIIQKYLDIYENGTRWQKKIALSFMEMSIYHTGFYAPLFIFGNGELSRSTEIVKLAIRTTSFNAMYPGVKFRLEKDNLPEDEQKKIEPWLNNFVKEMTDIMDAFIKDFYKEVGWSEDALNYFHYTISKNFMNLGYPTPYPDDIMHSLSDVIQDGVIKSANFEDFFYYSNRNALTRLDNE</sequence>
<evidence type="ECO:0000313" key="7">
    <source>
        <dbReference type="Proteomes" id="UP000051036"/>
    </source>
</evidence>
<evidence type="ECO:0000256" key="4">
    <source>
        <dbReference type="ARBA" id="ARBA00012274"/>
    </source>
</evidence>
<reference evidence="6 7" key="1">
    <citation type="journal article" date="2015" name="Genome Announc.">
        <title>Expanding the biotechnology potential of lactobacilli through comparative genomics of 213 strains and associated genera.</title>
        <authorList>
            <person name="Sun Z."/>
            <person name="Harris H.M."/>
            <person name="McCann A."/>
            <person name="Guo C."/>
            <person name="Argimon S."/>
            <person name="Zhang W."/>
            <person name="Yang X."/>
            <person name="Jeffery I.B."/>
            <person name="Cooney J.C."/>
            <person name="Kagawa T.F."/>
            <person name="Liu W."/>
            <person name="Song Y."/>
            <person name="Salvetti E."/>
            <person name="Wrobel A."/>
            <person name="Rasinkangas P."/>
            <person name="Parkhill J."/>
            <person name="Rea M.C."/>
            <person name="O'Sullivan O."/>
            <person name="Ritari J."/>
            <person name="Douillard F.P."/>
            <person name="Paul Ross R."/>
            <person name="Yang R."/>
            <person name="Briner A.E."/>
            <person name="Felis G.E."/>
            <person name="de Vos W.M."/>
            <person name="Barrangou R."/>
            <person name="Klaenhammer T.R."/>
            <person name="Caufield P.W."/>
            <person name="Cui Y."/>
            <person name="Zhang H."/>
            <person name="O'Toole P.W."/>
        </authorList>
    </citation>
    <scope>NUCLEOTIDE SEQUENCE [LARGE SCALE GENOMIC DNA]</scope>
    <source>
        <strain evidence="6 7">DSM 16043</strain>
    </source>
</reference>
<dbReference type="Pfam" id="PF00268">
    <property type="entry name" value="Ribonuc_red_sm"/>
    <property type="match status" value="1"/>
</dbReference>
<dbReference type="SUPFAM" id="SSF47240">
    <property type="entry name" value="Ferritin-like"/>
    <property type="match status" value="1"/>
</dbReference>
<evidence type="ECO:0000256" key="2">
    <source>
        <dbReference type="ARBA" id="ARBA00009303"/>
    </source>
</evidence>
<dbReference type="Gene3D" id="1.10.620.20">
    <property type="entry name" value="Ribonucleotide Reductase, subunit A"/>
    <property type="match status" value="1"/>
</dbReference>
<evidence type="ECO:0000256" key="3">
    <source>
        <dbReference type="ARBA" id="ARBA00011209"/>
    </source>
</evidence>
<dbReference type="STRING" id="1423763.FC46_GL001522"/>
<dbReference type="AlphaFoldDB" id="A0A0R1UC02"/>
<gene>
    <name evidence="6" type="ORF">FC46_GL001522</name>
</gene>
<comment type="similarity">
    <text evidence="2">Belongs to the ribonucleoside diphosphate reductase small chain family.</text>
</comment>
<dbReference type="CDD" id="cd01049">
    <property type="entry name" value="RNRR2"/>
    <property type="match status" value="1"/>
</dbReference>
<dbReference type="OrthoDB" id="9766544at2"/>
<evidence type="ECO:0000256" key="1">
    <source>
        <dbReference type="ARBA" id="ARBA00001962"/>
    </source>
</evidence>
<name>A0A0R1UC02_9LACO</name>